<organism evidence="1 2">
    <name type="scientific">Hyalomma asiaticum</name>
    <name type="common">Tick</name>
    <dbReference type="NCBI Taxonomy" id="266040"/>
    <lineage>
        <taxon>Eukaryota</taxon>
        <taxon>Metazoa</taxon>
        <taxon>Ecdysozoa</taxon>
        <taxon>Arthropoda</taxon>
        <taxon>Chelicerata</taxon>
        <taxon>Arachnida</taxon>
        <taxon>Acari</taxon>
        <taxon>Parasitiformes</taxon>
        <taxon>Ixodida</taxon>
        <taxon>Ixodoidea</taxon>
        <taxon>Ixodidae</taxon>
        <taxon>Hyalomminae</taxon>
        <taxon>Hyalomma</taxon>
    </lineage>
</organism>
<gene>
    <name evidence="1" type="ORF">HPB50_005467</name>
</gene>
<sequence length="123" mass="13510">METAYHTHILWDCIKHPEKARSRTIPPQLEEATKSYDQDQQPWAVQQALGDSASRQRDPRRVYALAGVRERPTAGTGNPTQSLGDAMCVLIVIGITGLLYTLLMAGLSAAFQRAQILNLGHVG</sequence>
<evidence type="ECO:0000313" key="1">
    <source>
        <dbReference type="EMBL" id="KAH6937955.1"/>
    </source>
</evidence>
<name>A0ACB7STM8_HYAAI</name>
<keyword evidence="2" id="KW-1185">Reference proteome</keyword>
<comment type="caution">
    <text evidence="1">The sequence shown here is derived from an EMBL/GenBank/DDBJ whole genome shotgun (WGS) entry which is preliminary data.</text>
</comment>
<reference evidence="1" key="1">
    <citation type="submission" date="2020-05" db="EMBL/GenBank/DDBJ databases">
        <title>Large-scale comparative analyses of tick genomes elucidate their genetic diversity and vector capacities.</title>
        <authorList>
            <person name="Jia N."/>
            <person name="Wang J."/>
            <person name="Shi W."/>
            <person name="Du L."/>
            <person name="Sun Y."/>
            <person name="Zhan W."/>
            <person name="Jiang J."/>
            <person name="Wang Q."/>
            <person name="Zhang B."/>
            <person name="Ji P."/>
            <person name="Sakyi L.B."/>
            <person name="Cui X."/>
            <person name="Yuan T."/>
            <person name="Jiang B."/>
            <person name="Yang W."/>
            <person name="Lam T.T.-Y."/>
            <person name="Chang Q."/>
            <person name="Ding S."/>
            <person name="Wang X."/>
            <person name="Zhu J."/>
            <person name="Ruan X."/>
            <person name="Zhao L."/>
            <person name="Wei J."/>
            <person name="Que T."/>
            <person name="Du C."/>
            <person name="Cheng J."/>
            <person name="Dai P."/>
            <person name="Han X."/>
            <person name="Huang E."/>
            <person name="Gao Y."/>
            <person name="Liu J."/>
            <person name="Shao H."/>
            <person name="Ye R."/>
            <person name="Li L."/>
            <person name="Wei W."/>
            <person name="Wang X."/>
            <person name="Wang C."/>
            <person name="Yang T."/>
            <person name="Huo Q."/>
            <person name="Li W."/>
            <person name="Guo W."/>
            <person name="Chen H."/>
            <person name="Zhou L."/>
            <person name="Ni X."/>
            <person name="Tian J."/>
            <person name="Zhou Y."/>
            <person name="Sheng Y."/>
            <person name="Liu T."/>
            <person name="Pan Y."/>
            <person name="Xia L."/>
            <person name="Li J."/>
            <person name="Zhao F."/>
            <person name="Cao W."/>
        </authorList>
    </citation>
    <scope>NUCLEOTIDE SEQUENCE</scope>
    <source>
        <strain evidence="1">Hyas-2018</strain>
    </source>
</reference>
<dbReference type="Proteomes" id="UP000821845">
    <property type="component" value="Chromosome 2"/>
</dbReference>
<evidence type="ECO:0000313" key="2">
    <source>
        <dbReference type="Proteomes" id="UP000821845"/>
    </source>
</evidence>
<dbReference type="EMBL" id="CM023482">
    <property type="protein sequence ID" value="KAH6937955.1"/>
    <property type="molecule type" value="Genomic_DNA"/>
</dbReference>
<proteinExistence type="predicted"/>
<protein>
    <submittedName>
        <fullName evidence="1">Uncharacterized protein</fullName>
    </submittedName>
</protein>
<accession>A0ACB7STM8</accession>